<evidence type="ECO:0008006" key="3">
    <source>
        <dbReference type="Google" id="ProtNLM"/>
    </source>
</evidence>
<reference evidence="1 2" key="1">
    <citation type="journal article" date="2015" name="Nature">
        <title>rRNA introns, odd ribosomes, and small enigmatic genomes across a large radiation of phyla.</title>
        <authorList>
            <person name="Brown C.T."/>
            <person name="Hug L.A."/>
            <person name="Thomas B.C."/>
            <person name="Sharon I."/>
            <person name="Castelle C.J."/>
            <person name="Singh A."/>
            <person name="Wilkins M.J."/>
            <person name="Williams K.H."/>
            <person name="Banfield J.F."/>
        </authorList>
    </citation>
    <scope>NUCLEOTIDE SEQUENCE [LARGE SCALE GENOMIC DNA]</scope>
</reference>
<organism evidence="1 2">
    <name type="scientific">Candidatus Beckwithbacteria bacterium GW2011_GWB1_47_15</name>
    <dbReference type="NCBI Taxonomy" id="1618371"/>
    <lineage>
        <taxon>Bacteria</taxon>
        <taxon>Candidatus Beckwithiibacteriota</taxon>
    </lineage>
</organism>
<dbReference type="Pfam" id="PF06821">
    <property type="entry name" value="Ser_hydrolase"/>
    <property type="match status" value="1"/>
</dbReference>
<dbReference type="EMBL" id="LCNT01000004">
    <property type="protein sequence ID" value="KKU61168.1"/>
    <property type="molecule type" value="Genomic_DNA"/>
</dbReference>
<dbReference type="Proteomes" id="UP000033860">
    <property type="component" value="Unassembled WGS sequence"/>
</dbReference>
<name>A0A0G1U4C9_9BACT</name>
<dbReference type="PATRIC" id="fig|1618371.3.peg.674"/>
<dbReference type="InterPro" id="IPR010662">
    <property type="entry name" value="RBBP9/YdeN"/>
</dbReference>
<gene>
    <name evidence="1" type="ORF">UX85_C0004G0090</name>
</gene>
<proteinExistence type="predicted"/>
<evidence type="ECO:0000313" key="1">
    <source>
        <dbReference type="EMBL" id="KKU61168.1"/>
    </source>
</evidence>
<sequence>MVPKFPTPKGQSLDKWLRVFEPFEKKVTAESIFVGHSMGPAFIWRLLEKGVGPIRAAILVSPFDALLNLPDFDPQVKSFVDHPFDWEKIRVNCQNFVVYAGGDDPYIPREQLERVVKNLKVKLNFIKGGKHLNAEAGYLEFPQILKEVWQNR</sequence>
<dbReference type="SUPFAM" id="SSF53474">
    <property type="entry name" value="alpha/beta-Hydrolases"/>
    <property type="match status" value="1"/>
</dbReference>
<protein>
    <recommendedName>
        <fullName evidence="3">Esterase</fullName>
    </recommendedName>
</protein>
<dbReference type="PANTHER" id="PTHR15394:SF3">
    <property type="entry name" value="SERINE HYDROLASE RBBP9"/>
    <property type="match status" value="1"/>
</dbReference>
<evidence type="ECO:0000313" key="2">
    <source>
        <dbReference type="Proteomes" id="UP000033860"/>
    </source>
</evidence>
<comment type="caution">
    <text evidence="1">The sequence shown here is derived from an EMBL/GenBank/DDBJ whole genome shotgun (WGS) entry which is preliminary data.</text>
</comment>
<dbReference type="PANTHER" id="PTHR15394">
    <property type="entry name" value="SERINE HYDROLASE RBBP9"/>
    <property type="match status" value="1"/>
</dbReference>
<accession>A0A0G1U4C9</accession>
<dbReference type="Gene3D" id="3.40.50.1820">
    <property type="entry name" value="alpha/beta hydrolase"/>
    <property type="match status" value="1"/>
</dbReference>
<dbReference type="GO" id="GO:0016787">
    <property type="term" value="F:hydrolase activity"/>
    <property type="evidence" value="ECO:0007669"/>
    <property type="project" value="InterPro"/>
</dbReference>
<dbReference type="InterPro" id="IPR029058">
    <property type="entry name" value="AB_hydrolase_fold"/>
</dbReference>
<dbReference type="AlphaFoldDB" id="A0A0G1U4C9"/>